<dbReference type="GO" id="GO:0005886">
    <property type="term" value="C:plasma membrane"/>
    <property type="evidence" value="ECO:0007669"/>
    <property type="project" value="UniProtKB-SubCell"/>
</dbReference>
<reference evidence="8" key="1">
    <citation type="journal article" date="2021" name="PeerJ">
        <title>Extensive microbial diversity within the chicken gut microbiome revealed by metagenomics and culture.</title>
        <authorList>
            <person name="Gilroy R."/>
            <person name="Ravi A."/>
            <person name="Getino M."/>
            <person name="Pursley I."/>
            <person name="Horton D.L."/>
            <person name="Alikhan N.F."/>
            <person name="Baker D."/>
            <person name="Gharbi K."/>
            <person name="Hall N."/>
            <person name="Watson M."/>
            <person name="Adriaenssens E.M."/>
            <person name="Foster-Nyarko E."/>
            <person name="Jarju S."/>
            <person name="Secka A."/>
            <person name="Antonio M."/>
            <person name="Oren A."/>
            <person name="Chaudhuri R.R."/>
            <person name="La Ragione R."/>
            <person name="Hildebrand F."/>
            <person name="Pallen M.J."/>
        </authorList>
    </citation>
    <scope>NUCLEOTIDE SEQUENCE</scope>
    <source>
        <strain evidence="8">CHK192-8294</strain>
    </source>
</reference>
<feature type="transmembrane region" description="Helical" evidence="7">
    <location>
        <begin position="415"/>
        <end position="434"/>
    </location>
</feature>
<evidence type="ECO:0000256" key="6">
    <source>
        <dbReference type="ARBA" id="ARBA00023136"/>
    </source>
</evidence>
<evidence type="ECO:0000313" key="8">
    <source>
        <dbReference type="EMBL" id="HJB80839.1"/>
    </source>
</evidence>
<feature type="transmembrane region" description="Helical" evidence="7">
    <location>
        <begin position="162"/>
        <end position="183"/>
    </location>
</feature>
<dbReference type="EMBL" id="DWXO01000075">
    <property type="protein sequence ID" value="HJB80839.1"/>
    <property type="molecule type" value="Genomic_DNA"/>
</dbReference>
<sequence length="446" mass="48523">MEENKMAVMPVRRLLLNMSWPMMLSMLIQALYNLVDSLFVANLSRDGFEALALVYPVQTLMISVCVGVGVGFNALLARRLGQRRQAEADQVTANGYFVYFVCWLVFLVLGVGFARPFLCLFSDVPQQIDYGVQYLSIVTGLSIGVCMQFAGERTLQATGDTVGPMIIQGIGAVVNLILDPLFIFGIGPFPRLEVAGAALATVLGQIVGLVASFWMVRRSKVVKLSFRGFRPNGEIIRTMFKVGFPAIVMQALSSVMTVGMNLILRLLTPFGVFILGAYYKIQSFIFMPLYGMNNALVPIISFNYGAKRKERITGTVRFAMVLTVVIMGVGTVFLILLAGPLLTLFDAEGALLTAGTAALRMIALSFLFAGVSIILCSALQALGSANASLLISLLRQVILLFPAALAFGWLGTDLVWLAFLVAEVLSCGVALLLYRMAYRKKVSVLQ</sequence>
<dbReference type="GO" id="GO:0015297">
    <property type="term" value="F:antiporter activity"/>
    <property type="evidence" value="ECO:0007669"/>
    <property type="project" value="InterPro"/>
</dbReference>
<gene>
    <name evidence="8" type="ORF">H9712_07625</name>
</gene>
<dbReference type="PANTHER" id="PTHR43549">
    <property type="entry name" value="MULTIDRUG RESISTANCE PROTEIN YPNP-RELATED"/>
    <property type="match status" value="1"/>
</dbReference>
<dbReference type="AlphaFoldDB" id="A0A9D2SBL6"/>
<evidence type="ECO:0000256" key="1">
    <source>
        <dbReference type="ARBA" id="ARBA00004651"/>
    </source>
</evidence>
<feature type="transmembrane region" description="Helical" evidence="7">
    <location>
        <begin position="52"/>
        <end position="76"/>
    </location>
</feature>
<accession>A0A9D2SBL6</accession>
<comment type="caution">
    <text evidence="8">The sequence shown here is derived from an EMBL/GenBank/DDBJ whole genome shotgun (WGS) entry which is preliminary data.</text>
</comment>
<feature type="transmembrane region" description="Helical" evidence="7">
    <location>
        <begin position="389"/>
        <end position="409"/>
    </location>
</feature>
<keyword evidence="2" id="KW-0813">Transport</keyword>
<evidence type="ECO:0000256" key="2">
    <source>
        <dbReference type="ARBA" id="ARBA00022448"/>
    </source>
</evidence>
<dbReference type="PANTHER" id="PTHR43549:SF3">
    <property type="entry name" value="MULTIDRUG RESISTANCE PROTEIN YPNP-RELATED"/>
    <property type="match status" value="1"/>
</dbReference>
<protein>
    <submittedName>
        <fullName evidence="8">MATE family efflux transporter</fullName>
    </submittedName>
</protein>
<dbReference type="GO" id="GO:0042910">
    <property type="term" value="F:xenobiotic transmembrane transporter activity"/>
    <property type="evidence" value="ECO:0007669"/>
    <property type="project" value="InterPro"/>
</dbReference>
<keyword evidence="3" id="KW-1003">Cell membrane</keyword>
<reference evidence="8" key="2">
    <citation type="submission" date="2021-04" db="EMBL/GenBank/DDBJ databases">
        <authorList>
            <person name="Gilroy R."/>
        </authorList>
    </citation>
    <scope>NUCLEOTIDE SEQUENCE</scope>
    <source>
        <strain evidence="8">CHK192-8294</strain>
    </source>
</reference>
<evidence type="ECO:0000313" key="9">
    <source>
        <dbReference type="Proteomes" id="UP000823921"/>
    </source>
</evidence>
<dbReference type="Pfam" id="PF01554">
    <property type="entry name" value="MatE"/>
    <property type="match status" value="2"/>
</dbReference>
<keyword evidence="5 7" id="KW-1133">Transmembrane helix</keyword>
<feature type="transmembrane region" description="Helical" evidence="7">
    <location>
        <begin position="195"/>
        <end position="216"/>
    </location>
</feature>
<dbReference type="InterPro" id="IPR002528">
    <property type="entry name" value="MATE_fam"/>
</dbReference>
<feature type="transmembrane region" description="Helical" evidence="7">
    <location>
        <begin position="96"/>
        <end position="118"/>
    </location>
</feature>
<feature type="transmembrane region" description="Helical" evidence="7">
    <location>
        <begin position="362"/>
        <end position="382"/>
    </location>
</feature>
<dbReference type="NCBIfam" id="TIGR00797">
    <property type="entry name" value="matE"/>
    <property type="match status" value="1"/>
</dbReference>
<dbReference type="PIRSF" id="PIRSF006603">
    <property type="entry name" value="DinF"/>
    <property type="match status" value="1"/>
</dbReference>
<feature type="transmembrane region" description="Helical" evidence="7">
    <location>
        <begin position="318"/>
        <end position="342"/>
    </location>
</feature>
<dbReference type="InterPro" id="IPR048279">
    <property type="entry name" value="MdtK-like"/>
</dbReference>
<keyword evidence="6 7" id="KW-0472">Membrane</keyword>
<feature type="transmembrane region" description="Helical" evidence="7">
    <location>
        <begin position="285"/>
        <end position="306"/>
    </location>
</feature>
<proteinExistence type="predicted"/>
<evidence type="ECO:0000256" key="7">
    <source>
        <dbReference type="SAM" id="Phobius"/>
    </source>
</evidence>
<keyword evidence="4 7" id="KW-0812">Transmembrane</keyword>
<evidence type="ECO:0000256" key="5">
    <source>
        <dbReference type="ARBA" id="ARBA00022989"/>
    </source>
</evidence>
<dbReference type="Proteomes" id="UP000823921">
    <property type="component" value="Unassembled WGS sequence"/>
</dbReference>
<evidence type="ECO:0000256" key="4">
    <source>
        <dbReference type="ARBA" id="ARBA00022692"/>
    </source>
</evidence>
<feature type="transmembrane region" description="Helical" evidence="7">
    <location>
        <begin position="130"/>
        <end position="150"/>
    </location>
</feature>
<dbReference type="InterPro" id="IPR052031">
    <property type="entry name" value="Membrane_Transporter-Flippase"/>
</dbReference>
<feature type="transmembrane region" description="Helical" evidence="7">
    <location>
        <begin position="14"/>
        <end position="32"/>
    </location>
</feature>
<name>A0A9D2SBL6_9FIRM</name>
<evidence type="ECO:0000256" key="3">
    <source>
        <dbReference type="ARBA" id="ARBA00022475"/>
    </source>
</evidence>
<comment type="subcellular location">
    <subcellularLocation>
        <location evidence="1">Cell membrane</location>
        <topology evidence="1">Multi-pass membrane protein</topology>
    </subcellularLocation>
</comment>
<organism evidence="8 9">
    <name type="scientific">Candidatus Flavonifractor intestinigallinarum</name>
    <dbReference type="NCBI Taxonomy" id="2838586"/>
    <lineage>
        <taxon>Bacteria</taxon>
        <taxon>Bacillati</taxon>
        <taxon>Bacillota</taxon>
        <taxon>Clostridia</taxon>
        <taxon>Eubacteriales</taxon>
        <taxon>Oscillospiraceae</taxon>
        <taxon>Flavonifractor</taxon>
    </lineage>
</organism>